<comment type="caution">
    <text evidence="7">The sequence shown here is derived from an EMBL/GenBank/DDBJ whole genome shotgun (WGS) entry which is preliminary data.</text>
</comment>
<evidence type="ECO:0000256" key="2">
    <source>
        <dbReference type="ARBA" id="ARBA00023015"/>
    </source>
</evidence>
<feature type="domain" description="HTH tetR-type" evidence="6">
    <location>
        <begin position="16"/>
        <end position="76"/>
    </location>
</feature>
<dbReference type="PROSITE" id="PS01081">
    <property type="entry name" value="HTH_TETR_1"/>
    <property type="match status" value="1"/>
</dbReference>
<evidence type="ECO:0000256" key="5">
    <source>
        <dbReference type="PROSITE-ProRule" id="PRU00335"/>
    </source>
</evidence>
<dbReference type="RefSeq" id="WP_174437295.1">
    <property type="nucleotide sequence ID" value="NZ_BAABCC010000020.1"/>
</dbReference>
<keyword evidence="2" id="KW-0805">Transcription regulation</keyword>
<dbReference type="PANTHER" id="PTHR30055">
    <property type="entry name" value="HTH-TYPE TRANSCRIPTIONAL REGULATOR RUTR"/>
    <property type="match status" value="1"/>
</dbReference>
<dbReference type="InterPro" id="IPR036271">
    <property type="entry name" value="Tet_transcr_reg_TetR-rel_C_sf"/>
</dbReference>
<sequence length="216" mass="24125">MARWNKSVLNPEQQRSLKLEVLYKVAAAAFRRNGYHGTSLIDIADILGVSKATLYYYVKNKQDLLFQCHLAAADQALETICTDPSLNGLERLRRSLVAYVISIIGEDSFSVVILEERSLSDEQLRVVIEKRDAFERRLQDVVRTGVTDGSILRCDPKFAVFSVLGAANWVTKWHRPEGAWTIDEIAQASAALLCRGLAAGPLPSYPSNRLYGDQQP</sequence>
<evidence type="ECO:0000256" key="1">
    <source>
        <dbReference type="ARBA" id="ARBA00022491"/>
    </source>
</evidence>
<evidence type="ECO:0000313" key="8">
    <source>
        <dbReference type="Proteomes" id="UP000639419"/>
    </source>
</evidence>
<feature type="DNA-binding region" description="H-T-H motif" evidence="5">
    <location>
        <begin position="39"/>
        <end position="58"/>
    </location>
</feature>
<keyword evidence="8" id="KW-1185">Reference proteome</keyword>
<accession>A0ABX2KMR8</accession>
<dbReference type="EMBL" id="WHOR01000005">
    <property type="protein sequence ID" value="NUB17916.1"/>
    <property type="molecule type" value="Genomic_DNA"/>
</dbReference>
<evidence type="ECO:0000259" key="6">
    <source>
        <dbReference type="PROSITE" id="PS50977"/>
    </source>
</evidence>
<name>A0ABX2KMR8_9PROT</name>
<evidence type="ECO:0000256" key="3">
    <source>
        <dbReference type="ARBA" id="ARBA00023125"/>
    </source>
</evidence>
<keyword evidence="3 5" id="KW-0238">DNA-binding</keyword>
<dbReference type="InterPro" id="IPR009057">
    <property type="entry name" value="Homeodomain-like_sf"/>
</dbReference>
<keyword evidence="4" id="KW-0804">Transcription</keyword>
<gene>
    <name evidence="7" type="ORF">GBZ26_01565</name>
</gene>
<dbReference type="InterPro" id="IPR023772">
    <property type="entry name" value="DNA-bd_HTH_TetR-type_CS"/>
</dbReference>
<protein>
    <submittedName>
        <fullName evidence="7">TetR family transcriptional regulator</fullName>
    </submittedName>
</protein>
<dbReference type="InterPro" id="IPR001647">
    <property type="entry name" value="HTH_TetR"/>
</dbReference>
<organism evidence="7 8">
    <name type="scientific">Azospirillum formosense</name>
    <dbReference type="NCBI Taxonomy" id="861533"/>
    <lineage>
        <taxon>Bacteria</taxon>
        <taxon>Pseudomonadati</taxon>
        <taxon>Pseudomonadota</taxon>
        <taxon>Alphaproteobacteria</taxon>
        <taxon>Rhodospirillales</taxon>
        <taxon>Azospirillaceae</taxon>
        <taxon>Azospirillum</taxon>
    </lineage>
</organism>
<dbReference type="SUPFAM" id="SSF48498">
    <property type="entry name" value="Tetracyclin repressor-like, C-terminal domain"/>
    <property type="match status" value="1"/>
</dbReference>
<keyword evidence="1" id="KW-0678">Repressor</keyword>
<dbReference type="Pfam" id="PF17932">
    <property type="entry name" value="TetR_C_24"/>
    <property type="match status" value="1"/>
</dbReference>
<dbReference type="Gene3D" id="1.10.10.60">
    <property type="entry name" value="Homeodomain-like"/>
    <property type="match status" value="1"/>
</dbReference>
<dbReference type="Gene3D" id="1.10.357.10">
    <property type="entry name" value="Tetracycline Repressor, domain 2"/>
    <property type="match status" value="1"/>
</dbReference>
<proteinExistence type="predicted"/>
<dbReference type="Pfam" id="PF00440">
    <property type="entry name" value="TetR_N"/>
    <property type="match status" value="1"/>
</dbReference>
<dbReference type="Proteomes" id="UP000639419">
    <property type="component" value="Unassembled WGS sequence"/>
</dbReference>
<evidence type="ECO:0000256" key="4">
    <source>
        <dbReference type="ARBA" id="ARBA00023163"/>
    </source>
</evidence>
<dbReference type="SUPFAM" id="SSF46689">
    <property type="entry name" value="Homeodomain-like"/>
    <property type="match status" value="1"/>
</dbReference>
<dbReference type="PANTHER" id="PTHR30055:SF175">
    <property type="entry name" value="HTH-TYPE TRANSCRIPTIONAL REPRESSOR KSTR2"/>
    <property type="match status" value="1"/>
</dbReference>
<dbReference type="InterPro" id="IPR041490">
    <property type="entry name" value="KstR2_TetR_C"/>
</dbReference>
<reference evidence="7 8" key="1">
    <citation type="submission" date="2019-10" db="EMBL/GenBank/DDBJ databases">
        <title>Genome sequence of Azospirillum formosense CC-Nfb-7.</title>
        <authorList>
            <person name="Ambrosini A."/>
            <person name="Sant'Anna F.H."/>
            <person name="Cassan F.D."/>
            <person name="Souza E.M."/>
            <person name="Passaglia L.M.P."/>
        </authorList>
    </citation>
    <scope>NUCLEOTIDE SEQUENCE [LARGE SCALE GENOMIC DNA]</scope>
    <source>
        <strain evidence="7 8">CC-NFb-7</strain>
    </source>
</reference>
<dbReference type="PRINTS" id="PR00455">
    <property type="entry name" value="HTHTETR"/>
</dbReference>
<dbReference type="InterPro" id="IPR050109">
    <property type="entry name" value="HTH-type_TetR-like_transc_reg"/>
</dbReference>
<evidence type="ECO:0000313" key="7">
    <source>
        <dbReference type="EMBL" id="NUB17916.1"/>
    </source>
</evidence>
<dbReference type="PROSITE" id="PS50977">
    <property type="entry name" value="HTH_TETR_2"/>
    <property type="match status" value="1"/>
</dbReference>